<evidence type="ECO:0000313" key="3">
    <source>
        <dbReference type="EnsemblMetazoa" id="ASIC019486-PA"/>
    </source>
</evidence>
<reference evidence="3" key="2">
    <citation type="submission" date="2020-05" db="UniProtKB">
        <authorList>
            <consortium name="EnsemblMetazoa"/>
        </authorList>
    </citation>
    <scope>IDENTIFICATION</scope>
</reference>
<proteinExistence type="predicted"/>
<dbReference type="EMBL" id="ATLV01024318">
    <property type="status" value="NOT_ANNOTATED_CDS"/>
    <property type="molecule type" value="Genomic_DNA"/>
</dbReference>
<feature type="compositionally biased region" description="Basic and acidic residues" evidence="1">
    <location>
        <begin position="43"/>
        <end position="57"/>
    </location>
</feature>
<dbReference type="Proteomes" id="UP000030765">
    <property type="component" value="Unassembled WGS sequence"/>
</dbReference>
<feature type="region of interest" description="Disordered" evidence="1">
    <location>
        <begin position="31"/>
        <end position="67"/>
    </location>
</feature>
<keyword evidence="4" id="KW-1185">Reference proteome</keyword>
<evidence type="ECO:0000256" key="1">
    <source>
        <dbReference type="SAM" id="MobiDB-lite"/>
    </source>
</evidence>
<dbReference type="VEuPathDB" id="VectorBase:ASIC019486"/>
<sequence>MSSKTFARRYFIALPKVGRLDGMKQLTKLRGGFAKGHPSFPSIDERLSRSNRPRDDPEGPSDAAAIN</sequence>
<accession>A0A084WLX7</accession>
<evidence type="ECO:0000313" key="4">
    <source>
        <dbReference type="Proteomes" id="UP000030765"/>
    </source>
</evidence>
<evidence type="ECO:0000313" key="2">
    <source>
        <dbReference type="EMBL" id="KFB51221.1"/>
    </source>
</evidence>
<reference evidence="2 4" key="1">
    <citation type="journal article" date="2014" name="BMC Genomics">
        <title>Genome sequence of Anopheles sinensis provides insight into genetics basis of mosquito competence for malaria parasites.</title>
        <authorList>
            <person name="Zhou D."/>
            <person name="Zhang D."/>
            <person name="Ding G."/>
            <person name="Shi L."/>
            <person name="Hou Q."/>
            <person name="Ye Y."/>
            <person name="Xu Y."/>
            <person name="Zhou H."/>
            <person name="Xiong C."/>
            <person name="Li S."/>
            <person name="Yu J."/>
            <person name="Hong S."/>
            <person name="Yu X."/>
            <person name="Zou P."/>
            <person name="Chen C."/>
            <person name="Chang X."/>
            <person name="Wang W."/>
            <person name="Lv Y."/>
            <person name="Sun Y."/>
            <person name="Ma L."/>
            <person name="Shen B."/>
            <person name="Zhu C."/>
        </authorList>
    </citation>
    <scope>NUCLEOTIDE SEQUENCE [LARGE SCALE GENOMIC DNA]</scope>
</reference>
<organism evidence="2">
    <name type="scientific">Anopheles sinensis</name>
    <name type="common">Mosquito</name>
    <dbReference type="NCBI Taxonomy" id="74873"/>
    <lineage>
        <taxon>Eukaryota</taxon>
        <taxon>Metazoa</taxon>
        <taxon>Ecdysozoa</taxon>
        <taxon>Arthropoda</taxon>
        <taxon>Hexapoda</taxon>
        <taxon>Insecta</taxon>
        <taxon>Pterygota</taxon>
        <taxon>Neoptera</taxon>
        <taxon>Endopterygota</taxon>
        <taxon>Diptera</taxon>
        <taxon>Nematocera</taxon>
        <taxon>Culicoidea</taxon>
        <taxon>Culicidae</taxon>
        <taxon>Anophelinae</taxon>
        <taxon>Anopheles</taxon>
    </lineage>
</organism>
<dbReference type="EnsemblMetazoa" id="ASIC019486-RA">
    <property type="protein sequence ID" value="ASIC019486-PA"/>
    <property type="gene ID" value="ASIC019486"/>
</dbReference>
<name>A0A084WLX7_ANOSI</name>
<dbReference type="AlphaFoldDB" id="A0A084WLX7"/>
<gene>
    <name evidence="2" type="ORF">ZHAS_00019486</name>
</gene>
<protein>
    <submittedName>
        <fullName evidence="2 3">Uncharacterized protein</fullName>
    </submittedName>
</protein>
<dbReference type="EMBL" id="KE525351">
    <property type="protein sequence ID" value="KFB51221.1"/>
    <property type="molecule type" value="Genomic_DNA"/>
</dbReference>